<accession>A0A8T9BU94</accession>
<proteinExistence type="predicted"/>
<evidence type="ECO:0000313" key="2">
    <source>
        <dbReference type="EMBL" id="TVY59018.1"/>
    </source>
</evidence>
<sequence>MDLFVHLLVFNIVVCTVCQHAVLPSQISHYLSGSNGHNITKEARERISEKVNRIEGLISYRAKLDKLLIPVSPTQPPIPVLGRPRTDKKSPAILSGDIDLEAIKQELSQAMQQASEEVKHSKVFDRGGLRALVAPVKDNKLELEYYCVRQVVGLEALFEANRKEIDKEVQMPFNSWINITTIMRYIEVYKQLIYYIFRSKGIEPEKRPGFALIKRQQMAINNIWTNIEEFGDLRNKKEEENRESDKEIEWIGRIQRQILQL</sequence>
<name>A0A8T9BU94_9HELO</name>
<keyword evidence="3" id="KW-1185">Reference proteome</keyword>
<reference evidence="2 3" key="1">
    <citation type="submission" date="2018-05" db="EMBL/GenBank/DDBJ databases">
        <title>Genome sequencing and assembly of the regulated plant pathogen Lachnellula willkommii and related sister species for the development of diagnostic species identification markers.</title>
        <authorList>
            <person name="Giroux E."/>
            <person name="Bilodeau G."/>
        </authorList>
    </citation>
    <scope>NUCLEOTIDE SEQUENCE [LARGE SCALE GENOMIC DNA]</scope>
    <source>
        <strain evidence="2 3">CBS 268.59</strain>
    </source>
</reference>
<evidence type="ECO:0000256" key="1">
    <source>
        <dbReference type="SAM" id="SignalP"/>
    </source>
</evidence>
<dbReference type="Pfam" id="PF12013">
    <property type="entry name" value="OrsD"/>
    <property type="match status" value="1"/>
</dbReference>
<comment type="caution">
    <text evidence="2">The sequence shown here is derived from an EMBL/GenBank/DDBJ whole genome shotgun (WGS) entry which is preliminary data.</text>
</comment>
<gene>
    <name evidence="2" type="ORF">LSUE1_G009367</name>
</gene>
<dbReference type="EMBL" id="QGMK01002393">
    <property type="protein sequence ID" value="TVY59018.1"/>
    <property type="molecule type" value="Genomic_DNA"/>
</dbReference>
<organism evidence="2 3">
    <name type="scientific">Lachnellula suecica</name>
    <dbReference type="NCBI Taxonomy" id="602035"/>
    <lineage>
        <taxon>Eukaryota</taxon>
        <taxon>Fungi</taxon>
        <taxon>Dikarya</taxon>
        <taxon>Ascomycota</taxon>
        <taxon>Pezizomycotina</taxon>
        <taxon>Leotiomycetes</taxon>
        <taxon>Helotiales</taxon>
        <taxon>Lachnaceae</taxon>
        <taxon>Lachnellula</taxon>
    </lineage>
</organism>
<protein>
    <submittedName>
        <fullName evidence="2">Uncharacterized protein</fullName>
    </submittedName>
</protein>
<evidence type="ECO:0000313" key="3">
    <source>
        <dbReference type="Proteomes" id="UP000469558"/>
    </source>
</evidence>
<feature type="signal peptide" evidence="1">
    <location>
        <begin position="1"/>
        <end position="18"/>
    </location>
</feature>
<dbReference type="Proteomes" id="UP000469558">
    <property type="component" value="Unassembled WGS sequence"/>
</dbReference>
<feature type="chain" id="PRO_5035802233" evidence="1">
    <location>
        <begin position="19"/>
        <end position="261"/>
    </location>
</feature>
<dbReference type="OrthoDB" id="3525702at2759"/>
<dbReference type="AlphaFoldDB" id="A0A8T9BU94"/>
<dbReference type="InterPro" id="IPR022698">
    <property type="entry name" value="OrsD"/>
</dbReference>
<keyword evidence="1" id="KW-0732">Signal</keyword>